<dbReference type="GO" id="GO:0009032">
    <property type="term" value="F:thymidine phosphorylase activity"/>
    <property type="evidence" value="ECO:0007669"/>
    <property type="project" value="TreeGrafter"/>
</dbReference>
<sequence length="46" mass="5482">MRMYDLIMKKRNGGSLSREEIQWMITEYTGGRIPDYQMSAFLMAVY</sequence>
<dbReference type="SUPFAM" id="SSF47648">
    <property type="entry name" value="Nucleoside phosphorylase/phosphoribosyltransferase N-terminal domain"/>
    <property type="match status" value="1"/>
</dbReference>
<name>A0A9D2BHR3_9FIRM</name>
<comment type="caution">
    <text evidence="4">The sequence shown here is derived from an EMBL/GenBank/DDBJ whole genome shotgun (WGS) entry which is preliminary data.</text>
</comment>
<evidence type="ECO:0000256" key="1">
    <source>
        <dbReference type="ARBA" id="ARBA00022676"/>
    </source>
</evidence>
<dbReference type="Proteomes" id="UP000886890">
    <property type="component" value="Unassembled WGS sequence"/>
</dbReference>
<dbReference type="InterPro" id="IPR000053">
    <property type="entry name" value="Thymidine/pyrmidine_PPase"/>
</dbReference>
<dbReference type="PANTHER" id="PTHR10515">
    <property type="entry name" value="THYMIDINE PHOSPHORYLASE"/>
    <property type="match status" value="1"/>
</dbReference>
<feature type="domain" description="Glycosyl transferase family 3 N-terminal" evidence="3">
    <location>
        <begin position="5"/>
        <end position="46"/>
    </location>
</feature>
<dbReference type="Pfam" id="PF02885">
    <property type="entry name" value="Glycos_trans_3N"/>
    <property type="match status" value="1"/>
</dbReference>
<dbReference type="EMBL" id="DXEK01000090">
    <property type="protein sequence ID" value="HIX77035.1"/>
    <property type="molecule type" value="Genomic_DNA"/>
</dbReference>
<evidence type="ECO:0000313" key="4">
    <source>
        <dbReference type="EMBL" id="HIX77035.1"/>
    </source>
</evidence>
<organism evidence="4 5">
    <name type="scientific">Candidatus Fusicatenibacter merdavium</name>
    <dbReference type="NCBI Taxonomy" id="2838600"/>
    <lineage>
        <taxon>Bacteria</taxon>
        <taxon>Bacillati</taxon>
        <taxon>Bacillota</taxon>
        <taxon>Clostridia</taxon>
        <taxon>Lachnospirales</taxon>
        <taxon>Lachnospiraceae</taxon>
        <taxon>Fusicatenibacter</taxon>
    </lineage>
</organism>
<evidence type="ECO:0000313" key="5">
    <source>
        <dbReference type="Proteomes" id="UP000886890"/>
    </source>
</evidence>
<protein>
    <submittedName>
        <fullName evidence="4">Thymidine phosphorylase</fullName>
    </submittedName>
</protein>
<reference evidence="4" key="1">
    <citation type="journal article" date="2021" name="PeerJ">
        <title>Extensive microbial diversity within the chicken gut microbiome revealed by metagenomics and culture.</title>
        <authorList>
            <person name="Gilroy R."/>
            <person name="Ravi A."/>
            <person name="Getino M."/>
            <person name="Pursley I."/>
            <person name="Horton D.L."/>
            <person name="Alikhan N.F."/>
            <person name="Baker D."/>
            <person name="Gharbi K."/>
            <person name="Hall N."/>
            <person name="Watson M."/>
            <person name="Adriaenssens E.M."/>
            <person name="Foster-Nyarko E."/>
            <person name="Jarju S."/>
            <person name="Secka A."/>
            <person name="Antonio M."/>
            <person name="Oren A."/>
            <person name="Chaudhuri R.R."/>
            <person name="La Ragione R."/>
            <person name="Hildebrand F."/>
            <person name="Pallen M.J."/>
        </authorList>
    </citation>
    <scope>NUCLEOTIDE SEQUENCE</scope>
    <source>
        <strain evidence="4">CHK183-1962</strain>
    </source>
</reference>
<keyword evidence="2" id="KW-0808">Transferase</keyword>
<dbReference type="Gene3D" id="1.20.970.10">
    <property type="entry name" value="Transferase, Pyrimidine Nucleoside Phosphorylase, Chain C"/>
    <property type="match status" value="1"/>
</dbReference>
<evidence type="ECO:0000256" key="2">
    <source>
        <dbReference type="ARBA" id="ARBA00022679"/>
    </source>
</evidence>
<proteinExistence type="predicted"/>
<dbReference type="GO" id="GO:0006206">
    <property type="term" value="P:pyrimidine nucleobase metabolic process"/>
    <property type="evidence" value="ECO:0007669"/>
    <property type="project" value="InterPro"/>
</dbReference>
<dbReference type="GO" id="GO:0005829">
    <property type="term" value="C:cytosol"/>
    <property type="evidence" value="ECO:0007669"/>
    <property type="project" value="TreeGrafter"/>
</dbReference>
<dbReference type="AlphaFoldDB" id="A0A9D2BHR3"/>
<dbReference type="InterPro" id="IPR036320">
    <property type="entry name" value="Glycosyl_Trfase_fam3_N_dom_sf"/>
</dbReference>
<reference evidence="4" key="2">
    <citation type="submission" date="2021-04" db="EMBL/GenBank/DDBJ databases">
        <authorList>
            <person name="Gilroy R."/>
        </authorList>
    </citation>
    <scope>NUCLEOTIDE SEQUENCE</scope>
    <source>
        <strain evidence="4">CHK183-1962</strain>
    </source>
</reference>
<dbReference type="InterPro" id="IPR017459">
    <property type="entry name" value="Glycosyl_Trfase_fam3_N_dom"/>
</dbReference>
<gene>
    <name evidence="4" type="ORF">H9734_05490</name>
</gene>
<dbReference type="PANTHER" id="PTHR10515:SF0">
    <property type="entry name" value="THYMIDINE PHOSPHORYLASE"/>
    <property type="match status" value="1"/>
</dbReference>
<feature type="non-terminal residue" evidence="4">
    <location>
        <position position="46"/>
    </location>
</feature>
<accession>A0A9D2BHR3</accession>
<keyword evidence="1" id="KW-0328">Glycosyltransferase</keyword>
<dbReference type="GO" id="GO:0004645">
    <property type="term" value="F:1,4-alpha-oligoglucan phosphorylase activity"/>
    <property type="evidence" value="ECO:0007669"/>
    <property type="project" value="InterPro"/>
</dbReference>
<evidence type="ECO:0000259" key="3">
    <source>
        <dbReference type="Pfam" id="PF02885"/>
    </source>
</evidence>